<dbReference type="Proteomes" id="UP001217485">
    <property type="component" value="Unassembled WGS sequence"/>
</dbReference>
<dbReference type="EMBL" id="JAQNDK010000003">
    <property type="protein sequence ID" value="MDC0681808.1"/>
    <property type="molecule type" value="Genomic_DNA"/>
</dbReference>
<accession>A0ABT5C5V9</accession>
<protein>
    <submittedName>
        <fullName evidence="7">Di-heme oxidoredictase family protein</fullName>
    </submittedName>
</protein>
<evidence type="ECO:0000313" key="7">
    <source>
        <dbReference type="EMBL" id="MDC0681808.1"/>
    </source>
</evidence>
<comment type="caution">
    <text evidence="7">The sequence shown here is derived from an EMBL/GenBank/DDBJ whole genome shotgun (WGS) entry which is preliminary data.</text>
</comment>
<keyword evidence="3 4" id="KW-0408">Iron</keyword>
<feature type="domain" description="Cytochrome c" evidence="6">
    <location>
        <begin position="52"/>
        <end position="175"/>
    </location>
</feature>
<dbReference type="Pfam" id="PF06537">
    <property type="entry name" value="DHOR"/>
    <property type="match status" value="1"/>
</dbReference>
<dbReference type="InterPro" id="IPR010538">
    <property type="entry name" value="DHOR"/>
</dbReference>
<evidence type="ECO:0000256" key="5">
    <source>
        <dbReference type="SAM" id="MobiDB-lite"/>
    </source>
</evidence>
<evidence type="ECO:0000256" key="3">
    <source>
        <dbReference type="ARBA" id="ARBA00023004"/>
    </source>
</evidence>
<reference evidence="7 8" key="1">
    <citation type="submission" date="2023-01" db="EMBL/GenBank/DDBJ databases">
        <title>Minimal conservation of predation-associated metabolite biosynthetic gene clusters underscores biosynthetic potential of Myxococcota including descriptions for ten novel species: Archangium lansinium sp. nov., Myxococcus landrumus sp. nov., Nannocystis bai.</title>
        <authorList>
            <person name="Ahearne A."/>
            <person name="Stevens C."/>
            <person name="Dowd S."/>
        </authorList>
    </citation>
    <scope>NUCLEOTIDE SEQUENCE [LARGE SCALE GENOMIC DNA]</scope>
    <source>
        <strain evidence="7 8">WIWO2</strain>
    </source>
</reference>
<evidence type="ECO:0000256" key="2">
    <source>
        <dbReference type="ARBA" id="ARBA00022723"/>
    </source>
</evidence>
<organism evidence="7 8">
    <name type="scientific">Sorangium atrum</name>
    <dbReference type="NCBI Taxonomy" id="2995308"/>
    <lineage>
        <taxon>Bacteria</taxon>
        <taxon>Pseudomonadati</taxon>
        <taxon>Myxococcota</taxon>
        <taxon>Polyangia</taxon>
        <taxon>Polyangiales</taxon>
        <taxon>Polyangiaceae</taxon>
        <taxon>Sorangium</taxon>
    </lineage>
</organism>
<dbReference type="InterPro" id="IPR009056">
    <property type="entry name" value="Cyt_c-like_dom"/>
</dbReference>
<proteinExistence type="predicted"/>
<feature type="domain" description="Cytochrome c" evidence="6">
    <location>
        <begin position="281"/>
        <end position="410"/>
    </location>
</feature>
<dbReference type="RefSeq" id="WP_272099175.1">
    <property type="nucleotide sequence ID" value="NZ_JAQNDK010000003.1"/>
</dbReference>
<gene>
    <name evidence="7" type="ORF">POL72_28970</name>
</gene>
<name>A0ABT5C5V9_9BACT</name>
<evidence type="ECO:0000313" key="8">
    <source>
        <dbReference type="Proteomes" id="UP001217485"/>
    </source>
</evidence>
<sequence>MSRFALFLALPLVFNMGCGSEPAPDDPLAGIELIGDDLTDVPLHDASAEQVARFKDGDALFDFVFRERDGLGPLYIRAACAGCHDGASRGPGAVQKMALVEDDGVTPAADQGGLPYGHTLRPYAVGGATTLSEPESEATIKVSKRLGPPVFGRGYMEAVDDAEIERVAAEQAARGDAIHGRINRVVFHSKKSGDESFSAFVEGDENLIGRFGFKARVATLDDFTADAYQGDMGITSPLRPDELPNPDGLTDDAKPGEDVVIDTVNAVADYMRLLEIPRRAPADARGQALFVEADCAACHVPSLRTRADYPIAQLADIDAPVYTDFLLHDLGPDLADGLADESASSVAWRTAPLIGVRHSTAYLHDGRARTIEQAILLHDGPGSEAAASVAAFRALSYEDRGALIDFVRSL</sequence>
<dbReference type="Gene3D" id="1.10.760.10">
    <property type="entry name" value="Cytochrome c-like domain"/>
    <property type="match status" value="1"/>
</dbReference>
<dbReference type="InterPro" id="IPR051395">
    <property type="entry name" value="Cytochrome_c_Peroxidase/MauG"/>
</dbReference>
<evidence type="ECO:0000256" key="4">
    <source>
        <dbReference type="PROSITE-ProRule" id="PRU00433"/>
    </source>
</evidence>
<evidence type="ECO:0000256" key="1">
    <source>
        <dbReference type="ARBA" id="ARBA00022617"/>
    </source>
</evidence>
<evidence type="ECO:0000259" key="6">
    <source>
        <dbReference type="PROSITE" id="PS51007"/>
    </source>
</evidence>
<keyword evidence="1 4" id="KW-0349">Heme</keyword>
<dbReference type="PROSITE" id="PS51007">
    <property type="entry name" value="CYTC"/>
    <property type="match status" value="2"/>
</dbReference>
<keyword evidence="2 4" id="KW-0479">Metal-binding</keyword>
<keyword evidence="8" id="KW-1185">Reference proteome</keyword>
<dbReference type="SUPFAM" id="SSF46626">
    <property type="entry name" value="Cytochrome c"/>
    <property type="match status" value="1"/>
</dbReference>
<dbReference type="PANTHER" id="PTHR30600:SF4">
    <property type="entry name" value="CYTOCHROME C DOMAIN-CONTAINING PROTEIN"/>
    <property type="match status" value="1"/>
</dbReference>
<dbReference type="InterPro" id="IPR036909">
    <property type="entry name" value="Cyt_c-like_dom_sf"/>
</dbReference>
<feature type="region of interest" description="Disordered" evidence="5">
    <location>
        <begin position="234"/>
        <end position="255"/>
    </location>
</feature>
<dbReference type="PANTHER" id="PTHR30600">
    <property type="entry name" value="CYTOCHROME C PEROXIDASE-RELATED"/>
    <property type="match status" value="1"/>
</dbReference>